<name>A0AAV1LS80_9NEOP</name>
<sequence length="107" mass="12669">MAIFVVRHSRRPATSRKTPNIEERKISQRFYSPPIQHTNVPVGHNNNYFMEFTNLQFTQYLVCMDCTTVQLNIVYVRNGFTNNLTKSDTTLRIRSCYKSMRENLNFN</sequence>
<gene>
    <name evidence="1" type="ORF">PARMNEM_LOCUS16876</name>
</gene>
<organism evidence="1 2">
    <name type="scientific">Parnassius mnemosyne</name>
    <name type="common">clouded apollo</name>
    <dbReference type="NCBI Taxonomy" id="213953"/>
    <lineage>
        <taxon>Eukaryota</taxon>
        <taxon>Metazoa</taxon>
        <taxon>Ecdysozoa</taxon>
        <taxon>Arthropoda</taxon>
        <taxon>Hexapoda</taxon>
        <taxon>Insecta</taxon>
        <taxon>Pterygota</taxon>
        <taxon>Neoptera</taxon>
        <taxon>Endopterygota</taxon>
        <taxon>Lepidoptera</taxon>
        <taxon>Glossata</taxon>
        <taxon>Ditrysia</taxon>
        <taxon>Papilionoidea</taxon>
        <taxon>Papilionidae</taxon>
        <taxon>Parnassiinae</taxon>
        <taxon>Parnassini</taxon>
        <taxon>Parnassius</taxon>
        <taxon>Driopa</taxon>
    </lineage>
</organism>
<evidence type="ECO:0000313" key="1">
    <source>
        <dbReference type="EMBL" id="CAK1597735.1"/>
    </source>
</evidence>
<reference evidence="1 2" key="1">
    <citation type="submission" date="2023-11" db="EMBL/GenBank/DDBJ databases">
        <authorList>
            <person name="Hedman E."/>
            <person name="Englund M."/>
            <person name="Stromberg M."/>
            <person name="Nyberg Akerstrom W."/>
            <person name="Nylinder S."/>
            <person name="Jareborg N."/>
            <person name="Kallberg Y."/>
            <person name="Kronander E."/>
        </authorList>
    </citation>
    <scope>NUCLEOTIDE SEQUENCE [LARGE SCALE GENOMIC DNA]</scope>
</reference>
<evidence type="ECO:0000313" key="2">
    <source>
        <dbReference type="Proteomes" id="UP001314205"/>
    </source>
</evidence>
<keyword evidence="2" id="KW-1185">Reference proteome</keyword>
<dbReference type="AlphaFoldDB" id="A0AAV1LS80"/>
<proteinExistence type="predicted"/>
<dbReference type="EMBL" id="CAVLGL010000095">
    <property type="protein sequence ID" value="CAK1597735.1"/>
    <property type="molecule type" value="Genomic_DNA"/>
</dbReference>
<dbReference type="Proteomes" id="UP001314205">
    <property type="component" value="Unassembled WGS sequence"/>
</dbReference>
<accession>A0AAV1LS80</accession>
<protein>
    <submittedName>
        <fullName evidence="1">Uncharacterized protein</fullName>
    </submittedName>
</protein>
<comment type="caution">
    <text evidence="1">The sequence shown here is derived from an EMBL/GenBank/DDBJ whole genome shotgun (WGS) entry which is preliminary data.</text>
</comment>